<keyword evidence="3" id="KW-1185">Reference proteome</keyword>
<name>A0A1W0X1G1_HYPEX</name>
<gene>
    <name evidence="2" type="ORF">BV898_04767</name>
</gene>
<dbReference type="Proteomes" id="UP000192578">
    <property type="component" value="Unassembled WGS sequence"/>
</dbReference>
<evidence type="ECO:0000313" key="2">
    <source>
        <dbReference type="EMBL" id="OQV21281.1"/>
    </source>
</evidence>
<protein>
    <submittedName>
        <fullName evidence="2">Uncharacterized protein</fullName>
    </submittedName>
</protein>
<comment type="caution">
    <text evidence="2">The sequence shown here is derived from an EMBL/GenBank/DDBJ whole genome shotgun (WGS) entry which is preliminary data.</text>
</comment>
<organism evidence="2 3">
    <name type="scientific">Hypsibius exemplaris</name>
    <name type="common">Freshwater tardigrade</name>
    <dbReference type="NCBI Taxonomy" id="2072580"/>
    <lineage>
        <taxon>Eukaryota</taxon>
        <taxon>Metazoa</taxon>
        <taxon>Ecdysozoa</taxon>
        <taxon>Tardigrada</taxon>
        <taxon>Eutardigrada</taxon>
        <taxon>Parachela</taxon>
        <taxon>Hypsibioidea</taxon>
        <taxon>Hypsibiidae</taxon>
        <taxon>Hypsibius</taxon>
    </lineage>
</organism>
<proteinExistence type="predicted"/>
<evidence type="ECO:0000256" key="1">
    <source>
        <dbReference type="SAM" id="MobiDB-lite"/>
    </source>
</evidence>
<evidence type="ECO:0000313" key="3">
    <source>
        <dbReference type="Proteomes" id="UP000192578"/>
    </source>
</evidence>
<feature type="region of interest" description="Disordered" evidence="1">
    <location>
        <begin position="15"/>
        <end position="47"/>
    </location>
</feature>
<accession>A0A1W0X1G1</accession>
<dbReference type="OrthoDB" id="440385at2759"/>
<sequence length="106" mass="11258">MAGYSEDTGFYPSSYAWTDPAAGSQDPNNAPPNAGPNAGPSTMYNPMAYGGSPSNTAYMYSQQNNMASQQFNAVAGTMGDDIANEPPLLEELGINFDHIVQKNQNT</sequence>
<reference evidence="3" key="1">
    <citation type="submission" date="2017-01" db="EMBL/GenBank/DDBJ databases">
        <title>Comparative genomics of anhydrobiosis in the tardigrade Hypsibius dujardini.</title>
        <authorList>
            <person name="Yoshida Y."/>
            <person name="Koutsovoulos G."/>
            <person name="Laetsch D."/>
            <person name="Stevens L."/>
            <person name="Kumar S."/>
            <person name="Horikawa D."/>
            <person name="Ishino K."/>
            <person name="Komine S."/>
            <person name="Tomita M."/>
            <person name="Blaxter M."/>
            <person name="Arakawa K."/>
        </authorList>
    </citation>
    <scope>NUCLEOTIDE SEQUENCE [LARGE SCALE GENOMIC DNA]</scope>
    <source>
        <strain evidence="3">Z151</strain>
    </source>
</reference>
<dbReference type="EMBL" id="MTYJ01000024">
    <property type="protein sequence ID" value="OQV21281.1"/>
    <property type="molecule type" value="Genomic_DNA"/>
</dbReference>
<dbReference type="AlphaFoldDB" id="A0A1W0X1G1"/>